<evidence type="ECO:0008006" key="6">
    <source>
        <dbReference type="Google" id="ProtNLM"/>
    </source>
</evidence>
<protein>
    <recommendedName>
        <fullName evidence="6">UDP-glucose/GDP-mannose dehydrogenase dimerisation domain-containing protein</fullName>
    </recommendedName>
</protein>
<sequence>MLKPKIGVVGVGMVGGAVKKYFEIKGFKRGRDLFCFDADPKKGFKDDVSAADIVFVAVPTPSKKDGSCDTGIIESVIKKYSPSSKVMVIKSTVVPGTTERLAQKYNCALIFSPEFLTEAKSWENMINPDRQIIAPTSKARSVASAVLHLLPPAPFTAPKHKKALRWADIKPTEAELGKYAANTFGALKVTFANVFYDFSRMLEKHAIGNTKGVKIGYNNIRRVLAEDPRIGDSWLNVDHGDYRGYGGYCFPKDTEAIMAFGRDLLKNIPHGKDRTVFKKGLAFLGSMREYNDAVLASQGLTSANVSCHDKELLRIIKNFKKNNRKNKK</sequence>
<dbReference type="SUPFAM" id="SSF48179">
    <property type="entry name" value="6-phosphogluconate dehydrogenase C-terminal domain-like"/>
    <property type="match status" value="1"/>
</dbReference>
<feature type="domain" description="UDP-glucose/GDP-mannose dehydrogenase N-terminal" evidence="3">
    <location>
        <begin position="44"/>
        <end position="140"/>
    </location>
</feature>
<dbReference type="GO" id="GO:0016616">
    <property type="term" value="F:oxidoreductase activity, acting on the CH-OH group of donors, NAD or NADP as acceptor"/>
    <property type="evidence" value="ECO:0007669"/>
    <property type="project" value="InterPro"/>
</dbReference>
<evidence type="ECO:0000256" key="1">
    <source>
        <dbReference type="ARBA" id="ARBA00006601"/>
    </source>
</evidence>
<dbReference type="AlphaFoldDB" id="A0A1G2EYY7"/>
<dbReference type="Pfam" id="PF00984">
    <property type="entry name" value="UDPG_MGDP_dh"/>
    <property type="match status" value="1"/>
</dbReference>
<feature type="domain" description="UDP-glucose/GDP-mannose dehydrogenase dimerisation" evidence="2">
    <location>
        <begin position="173"/>
        <end position="263"/>
    </location>
</feature>
<name>A0A1G2EYY7_9BACT</name>
<evidence type="ECO:0000313" key="4">
    <source>
        <dbReference type="EMBL" id="OGZ31005.1"/>
    </source>
</evidence>
<comment type="similarity">
    <text evidence="1">Belongs to the UDP-glucose/GDP-mannose dehydrogenase family.</text>
</comment>
<dbReference type="SUPFAM" id="SSF51735">
    <property type="entry name" value="NAD(P)-binding Rossmann-fold domains"/>
    <property type="match status" value="1"/>
</dbReference>
<dbReference type="Gene3D" id="3.40.50.720">
    <property type="entry name" value="NAD(P)-binding Rossmann-like Domain"/>
    <property type="match status" value="1"/>
</dbReference>
<dbReference type="Pfam" id="PF03721">
    <property type="entry name" value="UDPG_MGDP_dh_N"/>
    <property type="match status" value="1"/>
</dbReference>
<reference evidence="4 5" key="1">
    <citation type="journal article" date="2016" name="Nat. Commun.">
        <title>Thousands of microbial genomes shed light on interconnected biogeochemical processes in an aquifer system.</title>
        <authorList>
            <person name="Anantharaman K."/>
            <person name="Brown C.T."/>
            <person name="Hug L.A."/>
            <person name="Sharon I."/>
            <person name="Castelle C.J."/>
            <person name="Probst A.J."/>
            <person name="Thomas B.C."/>
            <person name="Singh A."/>
            <person name="Wilkins M.J."/>
            <person name="Karaoz U."/>
            <person name="Brodie E.L."/>
            <person name="Williams K.H."/>
            <person name="Hubbard S.S."/>
            <person name="Banfield J.F."/>
        </authorList>
    </citation>
    <scope>NUCLEOTIDE SEQUENCE [LARGE SCALE GENOMIC DNA]</scope>
</reference>
<dbReference type="PANTHER" id="PTHR43750:SF2">
    <property type="entry name" value="UDP-GLUCOSE 6-DEHYDROGENASE"/>
    <property type="match status" value="1"/>
</dbReference>
<dbReference type="PANTHER" id="PTHR43750">
    <property type="entry name" value="UDP-GLUCOSE 6-DEHYDROGENASE TUAD"/>
    <property type="match status" value="1"/>
</dbReference>
<dbReference type="InterPro" id="IPR008927">
    <property type="entry name" value="6-PGluconate_DH-like_C_sf"/>
</dbReference>
<dbReference type="InterPro" id="IPR013328">
    <property type="entry name" value="6PGD_dom2"/>
</dbReference>
<dbReference type="InterPro" id="IPR001732">
    <property type="entry name" value="UDP-Glc/GDP-Man_DH_N"/>
</dbReference>
<proteinExistence type="inferred from homology"/>
<evidence type="ECO:0000259" key="2">
    <source>
        <dbReference type="Pfam" id="PF00984"/>
    </source>
</evidence>
<evidence type="ECO:0000313" key="5">
    <source>
        <dbReference type="Proteomes" id="UP000177486"/>
    </source>
</evidence>
<dbReference type="Gene3D" id="1.10.1040.10">
    <property type="entry name" value="N-(1-d-carboxylethyl)-l-norvaline Dehydrogenase, domain 2"/>
    <property type="match status" value="1"/>
</dbReference>
<evidence type="ECO:0000259" key="3">
    <source>
        <dbReference type="Pfam" id="PF03721"/>
    </source>
</evidence>
<dbReference type="EMBL" id="MHMQ01000009">
    <property type="protein sequence ID" value="OGZ31005.1"/>
    <property type="molecule type" value="Genomic_DNA"/>
</dbReference>
<gene>
    <name evidence="4" type="ORF">A2931_02465</name>
</gene>
<dbReference type="GO" id="GO:0051287">
    <property type="term" value="F:NAD binding"/>
    <property type="evidence" value="ECO:0007669"/>
    <property type="project" value="InterPro"/>
</dbReference>
<comment type="caution">
    <text evidence="4">The sequence shown here is derived from an EMBL/GenBank/DDBJ whole genome shotgun (WGS) entry which is preliminary data.</text>
</comment>
<dbReference type="Proteomes" id="UP000177486">
    <property type="component" value="Unassembled WGS sequence"/>
</dbReference>
<accession>A0A1G2EYY7</accession>
<dbReference type="InterPro" id="IPR036291">
    <property type="entry name" value="NAD(P)-bd_dom_sf"/>
</dbReference>
<dbReference type="InterPro" id="IPR014026">
    <property type="entry name" value="UDP-Glc/GDP-Man_DH_dimer"/>
</dbReference>
<organism evidence="4 5">
    <name type="scientific">Candidatus Niyogibacteria bacterium RIFCSPLOWO2_01_FULL_45_48</name>
    <dbReference type="NCBI Taxonomy" id="1801724"/>
    <lineage>
        <taxon>Bacteria</taxon>
        <taxon>Candidatus Niyogiibacteriota</taxon>
    </lineage>
</organism>